<sequence>MSEPVWSNNSNSAPVHGNVVQAGRVERLIVQSRDGAELPVPRTLPRDPRHHGFRNRVVELAELDRLRGLANDEQRPLTVVLPGMPVSARR</sequence>
<proteinExistence type="predicted"/>
<evidence type="ECO:0000313" key="1">
    <source>
        <dbReference type="EMBL" id="GAA3352871.1"/>
    </source>
</evidence>
<evidence type="ECO:0000313" key="2">
    <source>
        <dbReference type="Proteomes" id="UP001500483"/>
    </source>
</evidence>
<gene>
    <name evidence="1" type="ORF">GCM10020366_04130</name>
</gene>
<comment type="caution">
    <text evidence="1">The sequence shown here is derived from an EMBL/GenBank/DDBJ whole genome shotgun (WGS) entry which is preliminary data.</text>
</comment>
<reference evidence="2" key="1">
    <citation type="journal article" date="2019" name="Int. J. Syst. Evol. Microbiol.">
        <title>The Global Catalogue of Microorganisms (GCM) 10K type strain sequencing project: providing services to taxonomists for standard genome sequencing and annotation.</title>
        <authorList>
            <consortium name="The Broad Institute Genomics Platform"/>
            <consortium name="The Broad Institute Genome Sequencing Center for Infectious Disease"/>
            <person name="Wu L."/>
            <person name="Ma J."/>
        </authorList>
    </citation>
    <scope>NUCLEOTIDE SEQUENCE [LARGE SCALE GENOMIC DNA]</scope>
    <source>
        <strain evidence="2">JCM 9687</strain>
    </source>
</reference>
<name>A0ABP6RIN7_9PSEU</name>
<dbReference type="RefSeq" id="WP_344923861.1">
    <property type="nucleotide sequence ID" value="NZ_BAAAYK010000008.1"/>
</dbReference>
<keyword evidence="2" id="KW-1185">Reference proteome</keyword>
<protein>
    <submittedName>
        <fullName evidence="1">Uncharacterized protein</fullName>
    </submittedName>
</protein>
<organism evidence="1 2">
    <name type="scientific">Saccharopolyspora gregorii</name>
    <dbReference type="NCBI Taxonomy" id="33914"/>
    <lineage>
        <taxon>Bacteria</taxon>
        <taxon>Bacillati</taxon>
        <taxon>Actinomycetota</taxon>
        <taxon>Actinomycetes</taxon>
        <taxon>Pseudonocardiales</taxon>
        <taxon>Pseudonocardiaceae</taxon>
        <taxon>Saccharopolyspora</taxon>
    </lineage>
</organism>
<accession>A0ABP6RIN7</accession>
<dbReference type="EMBL" id="BAAAYK010000008">
    <property type="protein sequence ID" value="GAA3352871.1"/>
    <property type="molecule type" value="Genomic_DNA"/>
</dbReference>
<dbReference type="Proteomes" id="UP001500483">
    <property type="component" value="Unassembled WGS sequence"/>
</dbReference>